<dbReference type="AlphaFoldDB" id="A0A7I8VAW6"/>
<organism evidence="16 17">
    <name type="scientific">Dimorphilus gyrociliatus</name>
    <dbReference type="NCBI Taxonomy" id="2664684"/>
    <lineage>
        <taxon>Eukaryota</taxon>
        <taxon>Metazoa</taxon>
        <taxon>Spiralia</taxon>
        <taxon>Lophotrochozoa</taxon>
        <taxon>Annelida</taxon>
        <taxon>Polychaeta</taxon>
        <taxon>Polychaeta incertae sedis</taxon>
        <taxon>Dinophilidae</taxon>
        <taxon>Dimorphilus</taxon>
    </lineage>
</organism>
<proteinExistence type="inferred from homology"/>
<comment type="catalytic activity">
    <reaction evidence="13">
        <text>L-tyrosyl-[protein] + ATP = O-phospho-L-tyrosyl-[protein] + ADP + H(+)</text>
        <dbReference type="Rhea" id="RHEA:10596"/>
        <dbReference type="Rhea" id="RHEA-COMP:10136"/>
        <dbReference type="Rhea" id="RHEA-COMP:20101"/>
        <dbReference type="ChEBI" id="CHEBI:15378"/>
        <dbReference type="ChEBI" id="CHEBI:30616"/>
        <dbReference type="ChEBI" id="CHEBI:46858"/>
        <dbReference type="ChEBI" id="CHEBI:61978"/>
        <dbReference type="ChEBI" id="CHEBI:456216"/>
        <dbReference type="EC" id="2.7.12.1"/>
    </reaction>
</comment>
<evidence type="ECO:0000259" key="15">
    <source>
        <dbReference type="PROSITE" id="PS50011"/>
    </source>
</evidence>
<evidence type="ECO:0000313" key="16">
    <source>
        <dbReference type="EMBL" id="CAD5113394.1"/>
    </source>
</evidence>
<feature type="domain" description="Protein kinase" evidence="15">
    <location>
        <begin position="29"/>
        <end position="303"/>
    </location>
</feature>
<comment type="cofactor">
    <cofactor evidence="2">
        <name>Mg(2+)</name>
        <dbReference type="ChEBI" id="CHEBI:18420"/>
    </cofactor>
</comment>
<dbReference type="InterPro" id="IPR008266">
    <property type="entry name" value="Tyr_kinase_AS"/>
</dbReference>
<dbReference type="GO" id="GO:0005524">
    <property type="term" value="F:ATP binding"/>
    <property type="evidence" value="ECO:0007669"/>
    <property type="project" value="UniProtKB-UniRule"/>
</dbReference>
<name>A0A7I8VAW6_9ANNE</name>
<comment type="catalytic activity">
    <reaction evidence="12">
        <text>L-threonyl-[protein] + ATP = O-phospho-L-threonyl-[protein] + ADP + H(+)</text>
        <dbReference type="Rhea" id="RHEA:46608"/>
        <dbReference type="Rhea" id="RHEA-COMP:11060"/>
        <dbReference type="Rhea" id="RHEA-COMP:11605"/>
        <dbReference type="ChEBI" id="CHEBI:15378"/>
        <dbReference type="ChEBI" id="CHEBI:30013"/>
        <dbReference type="ChEBI" id="CHEBI:30616"/>
        <dbReference type="ChEBI" id="CHEBI:61977"/>
        <dbReference type="ChEBI" id="CHEBI:456216"/>
        <dbReference type="EC" id="2.7.12.1"/>
    </reaction>
</comment>
<evidence type="ECO:0000256" key="12">
    <source>
        <dbReference type="ARBA" id="ARBA00049308"/>
    </source>
</evidence>
<dbReference type="GO" id="GO:0005737">
    <property type="term" value="C:cytoplasm"/>
    <property type="evidence" value="ECO:0007669"/>
    <property type="project" value="TreeGrafter"/>
</dbReference>
<evidence type="ECO:0000256" key="7">
    <source>
        <dbReference type="ARBA" id="ARBA00022741"/>
    </source>
</evidence>
<comment type="caution">
    <text evidence="16">The sequence shown here is derived from an EMBL/GenBank/DDBJ whole genome shotgun (WGS) entry which is preliminary data.</text>
</comment>
<dbReference type="PROSITE" id="PS00109">
    <property type="entry name" value="PROTEIN_KINASE_TYR"/>
    <property type="match status" value="1"/>
</dbReference>
<dbReference type="PROSITE" id="PS50011">
    <property type="entry name" value="PROTEIN_KINASE_DOM"/>
    <property type="match status" value="1"/>
</dbReference>
<dbReference type="Gene3D" id="3.30.200.20">
    <property type="entry name" value="Phosphorylase Kinase, domain 1"/>
    <property type="match status" value="1"/>
</dbReference>
<keyword evidence="17" id="KW-1185">Reference proteome</keyword>
<sequence length="495" mass="55872">MNIVEYDKNVSPSFTAIRESLCQLYNIEDFHLNKIGEGFFSVVYKAINKETSESLVLKRLKLKEDNPKRIAQHQRAALNEIELLRQLSHRNVIKLKGVCTENGHLHALTELMDGGCLESLATDCNRDLTWSVRLHLALDIARAMKYIHSKGYIHRDLTASNVLLKLTNNREGLQAVVADFGLATKVPKKGIKLPVVGSPFYMSPECLNSKFYDEKTDVFSFGIILIQLILRTDSDPDRIARTTAYGLNYVEVGKKVKETMCPLALLADAFYCCQVDPKERPSFSKLTVDLGRLLNSPNYHEIVADQESLPAIVRSTHLKKIADNIECKKRSNRRLPGGHLFSLTAAVVGNVMSELDAANDYTLLDRSIFELRFQHKKLMPGSASSDEFLWRSTDELDSSITSVSDCEATLRRTHSFPKRKRKDDKEDISELSDDGDSGVAIGFLKSPTNFKMFNDETDCDFITPNTVWNLAKACEERDKEAQFSSVRRRMGCAMD</sequence>
<feature type="binding site" evidence="14">
    <location>
        <position position="58"/>
    </location>
    <ligand>
        <name>ATP</name>
        <dbReference type="ChEBI" id="CHEBI:30616"/>
    </ligand>
</feature>
<evidence type="ECO:0000256" key="2">
    <source>
        <dbReference type="ARBA" id="ARBA00001946"/>
    </source>
</evidence>
<gene>
    <name evidence="16" type="ORF">DGYR_LOCUS2394</name>
</gene>
<evidence type="ECO:0000256" key="13">
    <source>
        <dbReference type="ARBA" id="ARBA00051680"/>
    </source>
</evidence>
<evidence type="ECO:0000256" key="14">
    <source>
        <dbReference type="PROSITE-ProRule" id="PRU10141"/>
    </source>
</evidence>
<dbReference type="PANTHER" id="PTHR46485:SF5">
    <property type="entry name" value="CENTER DIVIDER, ISOFORM A"/>
    <property type="match status" value="1"/>
</dbReference>
<evidence type="ECO:0000256" key="5">
    <source>
        <dbReference type="ARBA" id="ARBA00022527"/>
    </source>
</evidence>
<dbReference type="EC" id="2.7.12.1" evidence="4"/>
<keyword evidence="5" id="KW-0723">Serine/threonine-protein kinase</keyword>
<dbReference type="PROSITE" id="PS00107">
    <property type="entry name" value="PROTEIN_KINASE_ATP"/>
    <property type="match status" value="1"/>
</dbReference>
<comment type="cofactor">
    <cofactor evidence="1">
        <name>Mn(2+)</name>
        <dbReference type="ChEBI" id="CHEBI:29035"/>
    </cofactor>
</comment>
<dbReference type="InterPro" id="IPR050940">
    <property type="entry name" value="Actin_reg-Ser/Thr_kinase"/>
</dbReference>
<dbReference type="InterPro" id="IPR000719">
    <property type="entry name" value="Prot_kinase_dom"/>
</dbReference>
<keyword evidence="6" id="KW-0808">Transferase</keyword>
<evidence type="ECO:0000256" key="6">
    <source>
        <dbReference type="ARBA" id="ARBA00022679"/>
    </source>
</evidence>
<evidence type="ECO:0000256" key="4">
    <source>
        <dbReference type="ARBA" id="ARBA00013203"/>
    </source>
</evidence>
<comment type="similarity">
    <text evidence="3">Belongs to the protein kinase superfamily. TKL Ser/Thr protein kinase family.</text>
</comment>
<protein>
    <recommendedName>
        <fullName evidence="4">dual-specificity kinase</fullName>
        <ecNumber evidence="4">2.7.12.1</ecNumber>
    </recommendedName>
</protein>
<dbReference type="GO" id="GO:0046872">
    <property type="term" value="F:metal ion binding"/>
    <property type="evidence" value="ECO:0007669"/>
    <property type="project" value="UniProtKB-KW"/>
</dbReference>
<accession>A0A7I8VAW6</accession>
<keyword evidence="7 14" id="KW-0547">Nucleotide-binding</keyword>
<comment type="catalytic activity">
    <reaction evidence="11">
        <text>L-seryl-[protein] + ATP = O-phospho-L-seryl-[protein] + ADP + H(+)</text>
        <dbReference type="Rhea" id="RHEA:17989"/>
        <dbReference type="Rhea" id="RHEA-COMP:9863"/>
        <dbReference type="Rhea" id="RHEA-COMP:11604"/>
        <dbReference type="ChEBI" id="CHEBI:15378"/>
        <dbReference type="ChEBI" id="CHEBI:29999"/>
        <dbReference type="ChEBI" id="CHEBI:30616"/>
        <dbReference type="ChEBI" id="CHEBI:83421"/>
        <dbReference type="ChEBI" id="CHEBI:456216"/>
        <dbReference type="EC" id="2.7.12.1"/>
    </reaction>
</comment>
<dbReference type="Pfam" id="PF07714">
    <property type="entry name" value="PK_Tyr_Ser-Thr"/>
    <property type="match status" value="1"/>
</dbReference>
<dbReference type="GO" id="GO:0004674">
    <property type="term" value="F:protein serine/threonine kinase activity"/>
    <property type="evidence" value="ECO:0007669"/>
    <property type="project" value="UniProtKB-KW"/>
</dbReference>
<dbReference type="Proteomes" id="UP000549394">
    <property type="component" value="Unassembled WGS sequence"/>
</dbReference>
<evidence type="ECO:0000256" key="11">
    <source>
        <dbReference type="ARBA" id="ARBA00049003"/>
    </source>
</evidence>
<evidence type="ECO:0000256" key="10">
    <source>
        <dbReference type="ARBA" id="ARBA00023211"/>
    </source>
</evidence>
<keyword evidence="9 14" id="KW-0067">ATP-binding</keyword>
<dbReference type="GO" id="GO:0005634">
    <property type="term" value="C:nucleus"/>
    <property type="evidence" value="ECO:0007669"/>
    <property type="project" value="TreeGrafter"/>
</dbReference>
<evidence type="ECO:0000313" key="17">
    <source>
        <dbReference type="Proteomes" id="UP000549394"/>
    </source>
</evidence>
<dbReference type="InterPro" id="IPR001245">
    <property type="entry name" value="Ser-Thr/Tyr_kinase_cat_dom"/>
</dbReference>
<dbReference type="GO" id="GO:0004712">
    <property type="term" value="F:protein serine/threonine/tyrosine kinase activity"/>
    <property type="evidence" value="ECO:0007669"/>
    <property type="project" value="UniProtKB-EC"/>
</dbReference>
<evidence type="ECO:0000256" key="8">
    <source>
        <dbReference type="ARBA" id="ARBA00022777"/>
    </source>
</evidence>
<dbReference type="InterPro" id="IPR011009">
    <property type="entry name" value="Kinase-like_dom_sf"/>
</dbReference>
<keyword evidence="10" id="KW-0464">Manganese</keyword>
<dbReference type="SUPFAM" id="SSF56112">
    <property type="entry name" value="Protein kinase-like (PK-like)"/>
    <property type="match status" value="1"/>
</dbReference>
<evidence type="ECO:0000256" key="1">
    <source>
        <dbReference type="ARBA" id="ARBA00001936"/>
    </source>
</evidence>
<evidence type="ECO:0000256" key="3">
    <source>
        <dbReference type="ARBA" id="ARBA00005843"/>
    </source>
</evidence>
<dbReference type="PANTHER" id="PTHR46485">
    <property type="entry name" value="LIM DOMAIN KINASE 1"/>
    <property type="match status" value="1"/>
</dbReference>
<reference evidence="16 17" key="1">
    <citation type="submission" date="2020-08" db="EMBL/GenBank/DDBJ databases">
        <authorList>
            <person name="Hejnol A."/>
        </authorList>
    </citation>
    <scope>NUCLEOTIDE SEQUENCE [LARGE SCALE GENOMIC DNA]</scope>
</reference>
<dbReference type="OrthoDB" id="20134at2759"/>
<dbReference type="Gene3D" id="1.10.510.10">
    <property type="entry name" value="Transferase(Phosphotransferase) domain 1"/>
    <property type="match status" value="1"/>
</dbReference>
<dbReference type="GO" id="GO:0030036">
    <property type="term" value="P:actin cytoskeleton organization"/>
    <property type="evidence" value="ECO:0007669"/>
    <property type="project" value="TreeGrafter"/>
</dbReference>
<dbReference type="EMBL" id="CAJFCJ010000003">
    <property type="protein sequence ID" value="CAD5113394.1"/>
    <property type="molecule type" value="Genomic_DNA"/>
</dbReference>
<evidence type="ECO:0000256" key="9">
    <source>
        <dbReference type="ARBA" id="ARBA00022840"/>
    </source>
</evidence>
<dbReference type="PRINTS" id="PR00109">
    <property type="entry name" value="TYRKINASE"/>
</dbReference>
<keyword evidence="8" id="KW-0418">Kinase</keyword>
<dbReference type="InterPro" id="IPR017441">
    <property type="entry name" value="Protein_kinase_ATP_BS"/>
</dbReference>